<keyword evidence="3" id="KW-1185">Reference proteome</keyword>
<evidence type="ECO:0000313" key="2">
    <source>
        <dbReference type="EMBL" id="KAF9487256.1"/>
    </source>
</evidence>
<protein>
    <submittedName>
        <fullName evidence="2">Uncharacterized protein</fullName>
    </submittedName>
</protein>
<dbReference type="EMBL" id="MU154797">
    <property type="protein sequence ID" value="KAF9487256.1"/>
    <property type="molecule type" value="Genomic_DNA"/>
</dbReference>
<name>A0A9P5ZGW8_PLEER</name>
<proteinExistence type="predicted"/>
<comment type="caution">
    <text evidence="2">The sequence shown here is derived from an EMBL/GenBank/DDBJ whole genome shotgun (WGS) entry which is preliminary data.</text>
</comment>
<evidence type="ECO:0000256" key="1">
    <source>
        <dbReference type="SAM" id="MobiDB-lite"/>
    </source>
</evidence>
<gene>
    <name evidence="2" type="ORF">BDN71DRAFT_1514151</name>
</gene>
<dbReference type="Proteomes" id="UP000807025">
    <property type="component" value="Unassembled WGS sequence"/>
</dbReference>
<evidence type="ECO:0000313" key="3">
    <source>
        <dbReference type="Proteomes" id="UP000807025"/>
    </source>
</evidence>
<dbReference type="AlphaFoldDB" id="A0A9P5ZGW8"/>
<accession>A0A9P5ZGW8</accession>
<organism evidence="2 3">
    <name type="scientific">Pleurotus eryngii</name>
    <name type="common">Boletus of the steppes</name>
    <dbReference type="NCBI Taxonomy" id="5323"/>
    <lineage>
        <taxon>Eukaryota</taxon>
        <taxon>Fungi</taxon>
        <taxon>Dikarya</taxon>
        <taxon>Basidiomycota</taxon>
        <taxon>Agaricomycotina</taxon>
        <taxon>Agaricomycetes</taxon>
        <taxon>Agaricomycetidae</taxon>
        <taxon>Agaricales</taxon>
        <taxon>Pleurotineae</taxon>
        <taxon>Pleurotaceae</taxon>
        <taxon>Pleurotus</taxon>
    </lineage>
</organism>
<reference evidence="2" key="1">
    <citation type="submission" date="2020-11" db="EMBL/GenBank/DDBJ databases">
        <authorList>
            <consortium name="DOE Joint Genome Institute"/>
            <person name="Ahrendt S."/>
            <person name="Riley R."/>
            <person name="Andreopoulos W."/>
            <person name="Labutti K."/>
            <person name="Pangilinan J."/>
            <person name="Ruiz-Duenas F.J."/>
            <person name="Barrasa J.M."/>
            <person name="Sanchez-Garcia M."/>
            <person name="Camarero S."/>
            <person name="Miyauchi S."/>
            <person name="Serrano A."/>
            <person name="Linde D."/>
            <person name="Babiker R."/>
            <person name="Drula E."/>
            <person name="Ayuso-Fernandez I."/>
            <person name="Pacheco R."/>
            <person name="Padilla G."/>
            <person name="Ferreira P."/>
            <person name="Barriuso J."/>
            <person name="Kellner H."/>
            <person name="Castanera R."/>
            <person name="Alfaro M."/>
            <person name="Ramirez L."/>
            <person name="Pisabarro A.G."/>
            <person name="Kuo A."/>
            <person name="Tritt A."/>
            <person name="Lipzen A."/>
            <person name="He G."/>
            <person name="Yan M."/>
            <person name="Ng V."/>
            <person name="Cullen D."/>
            <person name="Martin F."/>
            <person name="Rosso M.-N."/>
            <person name="Henrissat B."/>
            <person name="Hibbett D."/>
            <person name="Martinez A.T."/>
            <person name="Grigoriev I.V."/>
        </authorList>
    </citation>
    <scope>NUCLEOTIDE SEQUENCE</scope>
    <source>
        <strain evidence="2">ATCC 90797</strain>
    </source>
</reference>
<sequence length="217" mass="24241">MPVPGPEQLPQVYGVRNNQESHAATPIPRARRGIPKHPRVRSTLLIVKRACNDKQSMYLSRTQPRCNIIAGRPCTLPAELLVYLFKFTDLDGAAHAHLFVIGYASIRARIRAVKLRTDRAYDRIMSFGNRACTLPRGFLSDAKHRLERWQIAHEATLDIGTGALHDALHARTQAETTEEREERKRELAAYGDHLGAFAGGMPSLYNMANSASSFPTL</sequence>
<feature type="region of interest" description="Disordered" evidence="1">
    <location>
        <begin position="1"/>
        <end position="34"/>
    </location>
</feature>